<dbReference type="Proteomes" id="UP000561459">
    <property type="component" value="Unassembled WGS sequence"/>
</dbReference>
<reference evidence="2 3" key="1">
    <citation type="submission" date="2020-08" db="EMBL/GenBank/DDBJ databases">
        <title>Genomic Encyclopedia of Type Strains, Phase IV (KMG-IV): sequencing the most valuable type-strain genomes for metagenomic binning, comparative biology and taxonomic classification.</title>
        <authorList>
            <person name="Goeker M."/>
        </authorList>
    </citation>
    <scope>NUCLEOTIDE SEQUENCE [LARGE SCALE GENOMIC DNA]</scope>
    <source>
        <strain evidence="2 3">DSM 27568</strain>
    </source>
</reference>
<sequence>MKTRIANRQQSRAATGAEVPDADKPLAGQAVHYAPGLGLGAAYAVAAKFRPAVTTGYGGAFGIAAATLLDEAAVSAVGLGKAPWKADLKTTIYGYASHLVFGGAAGLVRRQARAILFRRSN</sequence>
<protein>
    <submittedName>
        <fullName evidence="2">Putative membrane protein YagU involved in acid resistance</fullName>
    </submittedName>
</protein>
<organism evidence="2 3">
    <name type="scientific">Novosphingobium fluoreni</name>
    <dbReference type="NCBI Taxonomy" id="1391222"/>
    <lineage>
        <taxon>Bacteria</taxon>
        <taxon>Pseudomonadati</taxon>
        <taxon>Pseudomonadota</taxon>
        <taxon>Alphaproteobacteria</taxon>
        <taxon>Sphingomonadales</taxon>
        <taxon>Sphingomonadaceae</taxon>
        <taxon>Novosphingobium</taxon>
    </lineage>
</organism>
<accession>A0A7W6BYE2</accession>
<name>A0A7W6BYE2_9SPHN</name>
<evidence type="ECO:0000256" key="1">
    <source>
        <dbReference type="SAM" id="MobiDB-lite"/>
    </source>
</evidence>
<keyword evidence="3" id="KW-1185">Reference proteome</keyword>
<dbReference type="AlphaFoldDB" id="A0A7W6BYE2"/>
<evidence type="ECO:0000313" key="3">
    <source>
        <dbReference type="Proteomes" id="UP000561459"/>
    </source>
</evidence>
<feature type="compositionally biased region" description="Polar residues" evidence="1">
    <location>
        <begin position="1"/>
        <end position="13"/>
    </location>
</feature>
<evidence type="ECO:0000313" key="2">
    <source>
        <dbReference type="EMBL" id="MBB3940204.1"/>
    </source>
</evidence>
<feature type="region of interest" description="Disordered" evidence="1">
    <location>
        <begin position="1"/>
        <end position="21"/>
    </location>
</feature>
<proteinExistence type="predicted"/>
<dbReference type="EMBL" id="JACIDY010000003">
    <property type="protein sequence ID" value="MBB3940204.1"/>
    <property type="molecule type" value="Genomic_DNA"/>
</dbReference>
<gene>
    <name evidence="2" type="ORF">GGR39_001854</name>
</gene>
<dbReference type="RefSeq" id="WP_058735296.1">
    <property type="nucleotide sequence ID" value="NZ_JACIDY010000003.1"/>
</dbReference>
<comment type="caution">
    <text evidence="2">The sequence shown here is derived from an EMBL/GenBank/DDBJ whole genome shotgun (WGS) entry which is preliminary data.</text>
</comment>